<dbReference type="OrthoDB" id="10364145at2759"/>
<dbReference type="EMBL" id="CAJPWZ010000720">
    <property type="protein sequence ID" value="CAG2199247.1"/>
    <property type="molecule type" value="Genomic_DNA"/>
</dbReference>
<comment type="caution">
    <text evidence="2">The sequence shown here is derived from an EMBL/GenBank/DDBJ whole genome shotgun (WGS) entry which is preliminary data.</text>
</comment>
<keyword evidence="1" id="KW-0472">Membrane</keyword>
<organism evidence="2 3">
    <name type="scientific">Mytilus edulis</name>
    <name type="common">Blue mussel</name>
    <dbReference type="NCBI Taxonomy" id="6550"/>
    <lineage>
        <taxon>Eukaryota</taxon>
        <taxon>Metazoa</taxon>
        <taxon>Spiralia</taxon>
        <taxon>Lophotrochozoa</taxon>
        <taxon>Mollusca</taxon>
        <taxon>Bivalvia</taxon>
        <taxon>Autobranchia</taxon>
        <taxon>Pteriomorphia</taxon>
        <taxon>Mytilida</taxon>
        <taxon>Mytiloidea</taxon>
        <taxon>Mytilidae</taxon>
        <taxon>Mytilinae</taxon>
        <taxon>Mytilus</taxon>
    </lineage>
</organism>
<keyword evidence="1" id="KW-0812">Transmembrane</keyword>
<evidence type="ECO:0000256" key="1">
    <source>
        <dbReference type="SAM" id="Phobius"/>
    </source>
</evidence>
<gene>
    <name evidence="2" type="ORF">MEDL_14045</name>
</gene>
<feature type="transmembrane region" description="Helical" evidence="1">
    <location>
        <begin position="388"/>
        <end position="412"/>
    </location>
</feature>
<proteinExistence type="predicted"/>
<protein>
    <recommendedName>
        <fullName evidence="4">WSC domain-containing protein</fullName>
    </recommendedName>
</protein>
<accession>A0A8S3R2B6</accession>
<evidence type="ECO:0008006" key="4">
    <source>
        <dbReference type="Google" id="ProtNLM"/>
    </source>
</evidence>
<evidence type="ECO:0000313" key="2">
    <source>
        <dbReference type="EMBL" id="CAG2199247.1"/>
    </source>
</evidence>
<dbReference type="Proteomes" id="UP000683360">
    <property type="component" value="Unassembled WGS sequence"/>
</dbReference>
<reference evidence="2" key="1">
    <citation type="submission" date="2021-03" db="EMBL/GenBank/DDBJ databases">
        <authorList>
            <person name="Bekaert M."/>
        </authorList>
    </citation>
    <scope>NUCLEOTIDE SEQUENCE</scope>
</reference>
<keyword evidence="3" id="KW-1185">Reference proteome</keyword>
<name>A0A8S3R2B6_MYTED</name>
<evidence type="ECO:0000313" key="3">
    <source>
        <dbReference type="Proteomes" id="UP000683360"/>
    </source>
</evidence>
<keyword evidence="1" id="KW-1133">Transmembrane helix</keyword>
<dbReference type="AlphaFoldDB" id="A0A8S3R2B6"/>
<sequence length="606" mass="68673">MSLAGKYKTKRKIDIEVESSESDTHSTEKKRQRTGKVIGISEIKDTASWTDAVSLCIDRGNVLESNKTVLSEYLQQNNNIQSLWSGSYIAMLPWMEILGCFRIQKMNDVEEIVFSKSTTGVNSAVCQVKCSHAKYFAVNSDTSRCACFDDHRLIDLPSLKAAKCLQSCVMNDTDCFELLFTYKVLNDTDIHLDNPTDTLKSCVYSDCISSQQHYEKDDCNQRYIAQCRNGQYANYPTEYATYDALLWGCVFQQDTFPLLLSTNSCELDQRNAQHWVGVRSQKLDIHHMGQYEIGFETVKNRIVTCGHYDRSGLTFDNCSIQNHFICKTGSSRTIEGSYALTSAVTTSLQNDSNDKTECSNTTDYTEAEVFQNATLEMQTEEDSSSINAYIVVLAAVMATLVIGISVTTVFVLKRKFHTNKGSESCERHISNLRHNSTHISMHDNSNYTDIDINREDSFKKEVANTSYNDSTNTTNGYSKFSREISETDDMPNRGNQIVRKHFNNMENNTNTVFPVKRSLPSSIDTVSTIQSSEYSLVTPRKGVTDVNILTNNSDYDHLNDFTKDTMSEGKLYDHVITVRDSDPTYDHFQINNTKTKDKNYDHVSVK</sequence>